<dbReference type="EMBL" id="AWGB01000038">
    <property type="protein sequence ID" value="ESQ88383.1"/>
    <property type="molecule type" value="Genomic_DNA"/>
</dbReference>
<dbReference type="RefSeq" id="WP_018081981.1">
    <property type="nucleotide sequence ID" value="NZ_AQWM01000009.1"/>
</dbReference>
<name>V4RAC1_9CAUL</name>
<dbReference type="PATRIC" id="fig|1121022.4.peg.3285"/>
<evidence type="ECO:0000259" key="1">
    <source>
        <dbReference type="Pfam" id="PF13539"/>
    </source>
</evidence>
<keyword evidence="3" id="KW-1185">Reference proteome</keyword>
<dbReference type="GO" id="GO:0008233">
    <property type="term" value="F:peptidase activity"/>
    <property type="evidence" value="ECO:0007669"/>
    <property type="project" value="InterPro"/>
</dbReference>
<dbReference type="SUPFAM" id="SSF55166">
    <property type="entry name" value="Hedgehog/DD-peptidase"/>
    <property type="match status" value="1"/>
</dbReference>
<organism evidence="2 3">
    <name type="scientific">Asticcacaulis benevestitus DSM 16100 = ATCC BAA-896</name>
    <dbReference type="NCBI Taxonomy" id="1121022"/>
    <lineage>
        <taxon>Bacteria</taxon>
        <taxon>Pseudomonadati</taxon>
        <taxon>Pseudomonadota</taxon>
        <taxon>Alphaproteobacteria</taxon>
        <taxon>Caulobacterales</taxon>
        <taxon>Caulobacteraceae</taxon>
        <taxon>Asticcacaulis</taxon>
    </lineage>
</organism>
<dbReference type="eggNOG" id="COG3409">
    <property type="taxonomic scope" value="Bacteria"/>
</dbReference>
<dbReference type="Gene3D" id="3.30.1380.10">
    <property type="match status" value="1"/>
</dbReference>
<protein>
    <recommendedName>
        <fullName evidence="1">Peptidase M15C domain-containing protein</fullName>
    </recommendedName>
</protein>
<gene>
    <name evidence="2" type="ORF">ABENE_16155</name>
</gene>
<evidence type="ECO:0000313" key="2">
    <source>
        <dbReference type="EMBL" id="ESQ88383.1"/>
    </source>
</evidence>
<dbReference type="STRING" id="1121022.GCA_000376105_02315"/>
<dbReference type="OrthoDB" id="9799970at2"/>
<dbReference type="InterPro" id="IPR039561">
    <property type="entry name" value="Peptidase_M15C"/>
</dbReference>
<feature type="domain" description="Peptidase M15C" evidence="1">
    <location>
        <begin position="141"/>
        <end position="200"/>
    </location>
</feature>
<proteinExistence type="predicted"/>
<comment type="caution">
    <text evidence="2">The sequence shown here is derived from an EMBL/GenBank/DDBJ whole genome shotgun (WGS) entry which is preliminary data.</text>
</comment>
<dbReference type="Proteomes" id="UP000017837">
    <property type="component" value="Unassembled WGS sequence"/>
</dbReference>
<reference evidence="2 3" key="1">
    <citation type="journal article" date="2014" name="Nature">
        <title>Sequential evolution of bacterial morphology by co-option of a developmental regulator.</title>
        <authorList>
            <person name="Jiang C."/>
            <person name="Brown P.J."/>
            <person name="Ducret A."/>
            <person name="Brun Y.V."/>
        </authorList>
    </citation>
    <scope>NUCLEOTIDE SEQUENCE [LARGE SCALE GENOMIC DNA]</scope>
    <source>
        <strain evidence="2 3">DSM 16100</strain>
    </source>
</reference>
<dbReference type="Pfam" id="PF13539">
    <property type="entry name" value="Peptidase_M15_4"/>
    <property type="match status" value="1"/>
</dbReference>
<accession>V4RAC1</accession>
<dbReference type="InterPro" id="IPR009045">
    <property type="entry name" value="Zn_M74/Hedgehog-like"/>
</dbReference>
<sequence>MRAFVKGLAWFVAGCAVFAFVSCSTQRSGLTILRASTGSGFSDCSTTYGDPSLVEGGVAKANPEWEKANLVMVRLPWRAHTAWDPKLAIRSLQVHRQAAPSLQRAMAAIWMRSGESQAEIDRLGLSSIGGGYNWRAIRSGGALSTHAYGCAVDFDPNRNALGDTSPNFALPQNRYVIEAFRTEGWRWGGVWPTPDGMHFQAP</sequence>
<evidence type="ECO:0000313" key="3">
    <source>
        <dbReference type="Proteomes" id="UP000017837"/>
    </source>
</evidence>
<dbReference type="AlphaFoldDB" id="V4RAC1"/>
<dbReference type="PROSITE" id="PS51257">
    <property type="entry name" value="PROKAR_LIPOPROTEIN"/>
    <property type="match status" value="1"/>
</dbReference>